<evidence type="ECO:0000256" key="8">
    <source>
        <dbReference type="ARBA" id="ARBA00022932"/>
    </source>
</evidence>
<dbReference type="Pfam" id="PF00712">
    <property type="entry name" value="DNA_pol3_beta"/>
    <property type="match status" value="1"/>
</dbReference>
<evidence type="ECO:0000256" key="10">
    <source>
        <dbReference type="PIRNR" id="PIRNR000804"/>
    </source>
</evidence>
<dbReference type="NCBIfam" id="TIGR00663">
    <property type="entry name" value="dnan"/>
    <property type="match status" value="1"/>
</dbReference>
<organism evidence="14 15">
    <name type="scientific">Sulfurivirga caldicuralii</name>
    <dbReference type="NCBI Taxonomy" id="364032"/>
    <lineage>
        <taxon>Bacteria</taxon>
        <taxon>Pseudomonadati</taxon>
        <taxon>Pseudomonadota</taxon>
        <taxon>Gammaproteobacteria</taxon>
        <taxon>Thiotrichales</taxon>
        <taxon>Piscirickettsiaceae</taxon>
        <taxon>Sulfurivirga</taxon>
    </lineage>
</organism>
<keyword evidence="4 10" id="KW-0963">Cytoplasm</keyword>
<dbReference type="Proteomes" id="UP000198461">
    <property type="component" value="Unassembled WGS sequence"/>
</dbReference>
<evidence type="ECO:0000256" key="6">
    <source>
        <dbReference type="ARBA" id="ARBA00022695"/>
    </source>
</evidence>
<comment type="similarity">
    <text evidence="2 10">Belongs to the beta sliding clamp family.</text>
</comment>
<evidence type="ECO:0000256" key="3">
    <source>
        <dbReference type="ARBA" id="ARBA00021035"/>
    </source>
</evidence>
<evidence type="ECO:0000256" key="7">
    <source>
        <dbReference type="ARBA" id="ARBA00022705"/>
    </source>
</evidence>
<feature type="domain" description="DNA polymerase III beta sliding clamp C-terminal" evidence="13">
    <location>
        <begin position="248"/>
        <end position="369"/>
    </location>
</feature>
<sequence>MNLTISRDTLLKALQTVAGVVEKRQTKVILGNVLLQLQDQTLTVTATDLEIEVRAQVLVDSADQPQFATTLPAVKLLNIVRALPEGVVIQLSFNESGRCTLSAGRSRFKLSTLPADEFPLLDLTQATVTLSVPQNRLRHILSHTQFAMAQQDVRYYLNGMLFDINDHALRVVATDGHRLSTCETQLDTDNLPHTEAILPRKGALELIKLVHDSDDLVQLGLASNMMTVQMEGVTFTSKLIEGRFPDYRRVLPTANDLLLKADRNLLKAILQRATILSSDRFKSVRLALKPGLLTVTAHNSEQDEAYEELVVEYDGPEFEIAFNVQYLLDVLNTSQDDFVTLAFKDATSALLIEEQGELAHCQHVIMPMRL</sequence>
<evidence type="ECO:0000259" key="12">
    <source>
        <dbReference type="Pfam" id="PF02767"/>
    </source>
</evidence>
<evidence type="ECO:0000256" key="9">
    <source>
        <dbReference type="ARBA" id="ARBA00023125"/>
    </source>
</evidence>
<feature type="domain" description="DNA polymerase III beta sliding clamp N-terminal" evidence="11">
    <location>
        <begin position="1"/>
        <end position="122"/>
    </location>
</feature>
<comment type="function">
    <text evidence="10">Confers DNA tethering and processivity to DNA polymerases and other proteins. Acts as a clamp, forming a ring around DNA (a reaction catalyzed by the clamp-loading complex) which diffuses in an ATP-independent manner freely and bidirectionally along dsDNA. Initially characterized for its ability to contact the catalytic subunit of DNA polymerase III (Pol III), a complex, multichain enzyme responsible for most of the replicative synthesis in bacteria; Pol III exhibits 3'-5' exonuclease proofreading activity. The beta chain is required for initiation of replication as well as for processivity of DNA replication.</text>
</comment>
<keyword evidence="15" id="KW-1185">Reference proteome</keyword>
<evidence type="ECO:0000259" key="13">
    <source>
        <dbReference type="Pfam" id="PF02768"/>
    </source>
</evidence>
<dbReference type="InterPro" id="IPR022634">
    <property type="entry name" value="DNA_polIII_beta_N"/>
</dbReference>
<dbReference type="Gene3D" id="3.10.150.10">
    <property type="entry name" value="DNA Polymerase III, subunit A, domain 2"/>
    <property type="match status" value="1"/>
</dbReference>
<keyword evidence="9" id="KW-0238">DNA-binding</keyword>
<comment type="subunit">
    <text evidence="10">Forms a ring-shaped head-to-tail homodimer around DNA.</text>
</comment>
<proteinExistence type="inferred from homology"/>
<dbReference type="PANTHER" id="PTHR30478">
    <property type="entry name" value="DNA POLYMERASE III SUBUNIT BETA"/>
    <property type="match status" value="1"/>
</dbReference>
<keyword evidence="7 10" id="KW-0235">DNA replication</keyword>
<dbReference type="GO" id="GO:0006271">
    <property type="term" value="P:DNA strand elongation involved in DNA replication"/>
    <property type="evidence" value="ECO:0007669"/>
    <property type="project" value="TreeGrafter"/>
</dbReference>
<dbReference type="PANTHER" id="PTHR30478:SF0">
    <property type="entry name" value="BETA SLIDING CLAMP"/>
    <property type="match status" value="1"/>
</dbReference>
<dbReference type="STRING" id="364032.SAMN05443662_0162"/>
<dbReference type="Pfam" id="PF02768">
    <property type="entry name" value="DNA_pol3_beta_3"/>
    <property type="match status" value="1"/>
</dbReference>
<comment type="subcellular location">
    <subcellularLocation>
        <location evidence="1 10">Cytoplasm</location>
    </subcellularLocation>
</comment>
<dbReference type="InterPro" id="IPR001001">
    <property type="entry name" value="DNA_polIII_beta"/>
</dbReference>
<evidence type="ECO:0000313" key="14">
    <source>
        <dbReference type="EMBL" id="SIN70402.1"/>
    </source>
</evidence>
<dbReference type="PIRSF" id="PIRSF000804">
    <property type="entry name" value="DNA_pol_III_b"/>
    <property type="match status" value="1"/>
</dbReference>
<reference evidence="14 15" key="1">
    <citation type="submission" date="2016-11" db="EMBL/GenBank/DDBJ databases">
        <authorList>
            <person name="Jaros S."/>
            <person name="Januszkiewicz K."/>
            <person name="Wedrychowicz H."/>
        </authorList>
    </citation>
    <scope>NUCLEOTIDE SEQUENCE [LARGE SCALE GENOMIC DNA]</scope>
    <source>
        <strain evidence="14 15">DSM 17737</strain>
    </source>
</reference>
<evidence type="ECO:0000256" key="2">
    <source>
        <dbReference type="ARBA" id="ARBA00010752"/>
    </source>
</evidence>
<dbReference type="InterPro" id="IPR046938">
    <property type="entry name" value="DNA_clamp_sf"/>
</dbReference>
<accession>A0A1N6DHY5</accession>
<dbReference type="RefSeq" id="WP_074200503.1">
    <property type="nucleotide sequence ID" value="NZ_FSRE01000001.1"/>
</dbReference>
<evidence type="ECO:0000256" key="4">
    <source>
        <dbReference type="ARBA" id="ARBA00022490"/>
    </source>
</evidence>
<dbReference type="AlphaFoldDB" id="A0A1N6DHY5"/>
<dbReference type="GO" id="GO:0003887">
    <property type="term" value="F:DNA-directed DNA polymerase activity"/>
    <property type="evidence" value="ECO:0007669"/>
    <property type="project" value="UniProtKB-UniRule"/>
</dbReference>
<dbReference type="EMBL" id="FSRE01000001">
    <property type="protein sequence ID" value="SIN70402.1"/>
    <property type="molecule type" value="Genomic_DNA"/>
</dbReference>
<evidence type="ECO:0000259" key="11">
    <source>
        <dbReference type="Pfam" id="PF00712"/>
    </source>
</evidence>
<dbReference type="GO" id="GO:0008408">
    <property type="term" value="F:3'-5' exonuclease activity"/>
    <property type="evidence" value="ECO:0007669"/>
    <property type="project" value="InterPro"/>
</dbReference>
<evidence type="ECO:0000313" key="15">
    <source>
        <dbReference type="Proteomes" id="UP000198461"/>
    </source>
</evidence>
<keyword evidence="6 10" id="KW-0548">Nucleotidyltransferase</keyword>
<gene>
    <name evidence="14" type="ORF">SAMN05443662_0162</name>
</gene>
<dbReference type="InterPro" id="IPR022637">
    <property type="entry name" value="DNA_polIII_beta_cen"/>
</dbReference>
<keyword evidence="5 10" id="KW-0808">Transferase</keyword>
<evidence type="ECO:0000256" key="1">
    <source>
        <dbReference type="ARBA" id="ARBA00004496"/>
    </source>
</evidence>
<dbReference type="CDD" id="cd00140">
    <property type="entry name" value="beta_clamp"/>
    <property type="match status" value="1"/>
</dbReference>
<dbReference type="GO" id="GO:0009360">
    <property type="term" value="C:DNA polymerase III complex"/>
    <property type="evidence" value="ECO:0007669"/>
    <property type="project" value="InterPro"/>
</dbReference>
<evidence type="ECO:0000256" key="5">
    <source>
        <dbReference type="ARBA" id="ARBA00022679"/>
    </source>
</evidence>
<dbReference type="SMART" id="SM00480">
    <property type="entry name" value="POL3Bc"/>
    <property type="match status" value="1"/>
</dbReference>
<dbReference type="GO" id="GO:0005737">
    <property type="term" value="C:cytoplasm"/>
    <property type="evidence" value="ECO:0007669"/>
    <property type="project" value="UniProtKB-SubCell"/>
</dbReference>
<feature type="domain" description="DNA polymerase III beta sliding clamp central" evidence="12">
    <location>
        <begin position="132"/>
        <end position="246"/>
    </location>
</feature>
<dbReference type="OrthoDB" id="8421503at2"/>
<dbReference type="Pfam" id="PF02767">
    <property type="entry name" value="DNA_pol3_beta_2"/>
    <property type="match status" value="1"/>
</dbReference>
<dbReference type="SUPFAM" id="SSF55979">
    <property type="entry name" value="DNA clamp"/>
    <property type="match status" value="3"/>
</dbReference>
<dbReference type="InterPro" id="IPR022635">
    <property type="entry name" value="DNA_polIII_beta_C"/>
</dbReference>
<dbReference type="Gene3D" id="3.70.10.10">
    <property type="match status" value="1"/>
</dbReference>
<protein>
    <recommendedName>
        <fullName evidence="3 10">Beta sliding clamp</fullName>
    </recommendedName>
</protein>
<keyword evidence="8 10" id="KW-0239">DNA-directed DNA polymerase</keyword>
<name>A0A1N6DHY5_9GAMM</name>
<dbReference type="GO" id="GO:0003677">
    <property type="term" value="F:DNA binding"/>
    <property type="evidence" value="ECO:0007669"/>
    <property type="project" value="UniProtKB-UniRule"/>
</dbReference>